<dbReference type="PANTHER" id="PTHR12203">
    <property type="entry name" value="KDEL LYS-ASP-GLU-LEU CONTAINING - RELATED"/>
    <property type="match status" value="1"/>
</dbReference>
<accession>A0A0F7SH33</accession>
<dbReference type="InterPro" id="IPR051091">
    <property type="entry name" value="O-Glucosyltr/Glycosyltrsf_90"/>
</dbReference>
<feature type="domain" description="Glycosyl transferase CAP10" evidence="3">
    <location>
        <begin position="452"/>
        <end position="746"/>
    </location>
</feature>
<proteinExistence type="predicted"/>
<evidence type="ECO:0000256" key="1">
    <source>
        <dbReference type="SAM" id="MobiDB-lite"/>
    </source>
</evidence>
<feature type="transmembrane region" description="Helical" evidence="2">
    <location>
        <begin position="85"/>
        <end position="108"/>
    </location>
</feature>
<feature type="compositionally biased region" description="Low complexity" evidence="1">
    <location>
        <begin position="38"/>
        <end position="48"/>
    </location>
</feature>
<organism evidence="4">
    <name type="scientific">Phaffia rhodozyma</name>
    <name type="common">Yeast</name>
    <name type="synonym">Xanthophyllomyces dendrorhous</name>
    <dbReference type="NCBI Taxonomy" id="264483"/>
    <lineage>
        <taxon>Eukaryota</taxon>
        <taxon>Fungi</taxon>
        <taxon>Dikarya</taxon>
        <taxon>Basidiomycota</taxon>
        <taxon>Agaricomycotina</taxon>
        <taxon>Tremellomycetes</taxon>
        <taxon>Cystofilobasidiales</taxon>
        <taxon>Mrakiaceae</taxon>
        <taxon>Phaffia</taxon>
    </lineage>
</organism>
<protein>
    <submittedName>
        <fullName evidence="4">Cap1-related protein</fullName>
    </submittedName>
</protein>
<dbReference type="PANTHER" id="PTHR12203:SF118">
    <property type="entry name" value="BETA-1,2-XYLOSYLTRANSFERASE 1"/>
    <property type="match status" value="1"/>
</dbReference>
<evidence type="ECO:0000259" key="3">
    <source>
        <dbReference type="SMART" id="SM00672"/>
    </source>
</evidence>
<name>A0A0F7SH33_PHARH</name>
<feature type="region of interest" description="Disordered" evidence="1">
    <location>
        <begin position="30"/>
        <end position="62"/>
    </location>
</feature>
<sequence length="754" mass="85694">MWRSTWRSCGTATRDSAAFNKAYSEPAKLSSYAPIDRSPQSPSGSTSSRYQEDINLGDPPRSYYTHQPPAQRFLRRAHALLSPKVLLSGRGITVGGVLGSVVLLWIILNLSGTSSKTVIPPSKRPAGYNDKAYQLLYYPEHPNTCRFQEPGAGLTKDELEVYQSLQAALSSPHKKPHSRWQGGIKLDLPTSPAVLEHEGEVSERSHLGYKFGLDGNIHPIFSLLAWGEEKFAGMVQRRSESLEEAVSEYKKRYGRNPPRGFDKWWDYATKNNVLLPDEYDSIEDSLAPFRAFTRRDLLSRLEEAKSVRDTVILRHRRGTGTSAVYTAGLSENDYWTNRRSDGQLLLIPEEVRRVLPDFDIVFGLKDEPQVLSDWETKAKLYDLSAHNEKLPENSPLPYASSRLLFPNSCSPSTPLRQGLPEEPSHLAFISPESHRRAQDPCLHPYIADNHGFLIDEKGEWTNPVVRFGGKLLPLLCLSKVEGMTDLGGIPFEEEGFDLVSKDKTPWSSKDEKLYWRGQCTGLFKSKGHGHRWRQSHRARLHKMVNDPSTLKTVPVLLTNADSGEAKTEVFSPTQIREWGYDISLSGKAVQCDQEDGTCADMDQVFKFAPLDSQEKANNHKYLFDIDGNAWTSRFRRLMMSNSLVFKSTIFPEWNTDILPEWFAYVPIKMDYTDTPSVLAFFRGSPPEKGSGSSWPSFSAEKGLRDEVAKRMADNGRCWVERTWRKEDMVVYMYRFYLEWARLVHEDRGDLEMAD</sequence>
<keyword evidence="2" id="KW-0812">Transmembrane</keyword>
<evidence type="ECO:0000313" key="4">
    <source>
        <dbReference type="EMBL" id="CDZ97038.1"/>
    </source>
</evidence>
<keyword evidence="2" id="KW-0472">Membrane</keyword>
<reference evidence="4" key="1">
    <citation type="submission" date="2014-08" db="EMBL/GenBank/DDBJ databases">
        <authorList>
            <person name="Sharma Rahul"/>
            <person name="Thines Marco"/>
        </authorList>
    </citation>
    <scope>NUCLEOTIDE SEQUENCE</scope>
</reference>
<keyword evidence="2" id="KW-1133">Transmembrane helix</keyword>
<evidence type="ECO:0000256" key="2">
    <source>
        <dbReference type="SAM" id="Phobius"/>
    </source>
</evidence>
<dbReference type="EMBL" id="LN483167">
    <property type="protein sequence ID" value="CDZ97038.1"/>
    <property type="molecule type" value="Genomic_DNA"/>
</dbReference>
<dbReference type="InterPro" id="IPR006598">
    <property type="entry name" value="CAP10"/>
</dbReference>
<dbReference type="SMART" id="SM00672">
    <property type="entry name" value="CAP10"/>
    <property type="match status" value="1"/>
</dbReference>
<dbReference type="AlphaFoldDB" id="A0A0F7SH33"/>